<gene>
    <name evidence="2" type="ORF">MAR10_032</name>
</gene>
<proteinExistence type="predicted"/>
<protein>
    <submittedName>
        <fullName evidence="2">Putative peptidase</fullName>
    </submittedName>
</protein>
<dbReference type="GeneID" id="14181764"/>
<sequence>MLKFRVAKIDDVEEQFRHLYIQQADGSFQLGVEGAVDKTKVDEFRNTNTNLTQQKEQLEQQLQQMAQQFDGLDPEKAKEAMEMMNKIRDQKLIEEGKIEELIEARTKDMMTNHQSREQELTGSIKEWETKFGNLQGQYRKLRIGSDILGSLDKIGKIHGSSRDIITDLAAQVWHLGDDDKLVAMKGDQKVYSPTDATKPLTPEEWCLQLANDRPYLFESTTTMGSGQGGQSGGQHVKGVISGDDMDAFEQNLEAIAAGEVQVNVG</sequence>
<evidence type="ECO:0000256" key="1">
    <source>
        <dbReference type="SAM" id="Coils"/>
    </source>
</evidence>
<feature type="coiled-coil region" evidence="1">
    <location>
        <begin position="41"/>
        <end position="68"/>
    </location>
</feature>
<reference evidence="2 3" key="1">
    <citation type="journal article" date="2012" name="J. Virol.">
        <title>Genome Sequence of Temperate Vibrio parahaemolyticus Bacteriophage vB_VpaS_MAR10.</title>
        <authorList>
            <person name="Alanis Villa A."/>
            <person name="Kropinski A.M."/>
            <person name="Abbasifar R."/>
            <person name="Abbasifar A."/>
            <person name="Griffiths M.W."/>
        </authorList>
    </citation>
    <scope>NUCLEOTIDE SEQUENCE [LARGE SCALE GENOMIC DNA]</scope>
</reference>
<accession>K7RVK5</accession>
<organism evidence="2 3">
    <name type="scientific">Vibrio phage vB_VpaS_MAR10</name>
    <dbReference type="NCBI Taxonomy" id="1229755"/>
    <lineage>
        <taxon>Viruses</taxon>
        <taxon>Duplodnaviria</taxon>
        <taxon>Heunggongvirae</taxon>
        <taxon>Uroviricota</taxon>
        <taxon>Caudoviricetes</taxon>
        <taxon>Mardecavirus</taxon>
        <taxon>Mardecavirus MAR10</taxon>
    </lineage>
</organism>
<name>K7RVK5_9CAUD</name>
<keyword evidence="1" id="KW-0175">Coiled coil</keyword>
<keyword evidence="3" id="KW-1185">Reference proteome</keyword>
<dbReference type="OrthoDB" id="27902at10239"/>
<dbReference type="RefSeq" id="YP_007111879.1">
    <property type="nucleotide sequence ID" value="NC_019713.1"/>
</dbReference>
<dbReference type="EMBL" id="JX556418">
    <property type="protein sequence ID" value="AFV81265.1"/>
    <property type="molecule type" value="Genomic_DNA"/>
</dbReference>
<evidence type="ECO:0000313" key="3">
    <source>
        <dbReference type="Proteomes" id="UP000009398"/>
    </source>
</evidence>
<dbReference type="Proteomes" id="UP000009398">
    <property type="component" value="Segment"/>
</dbReference>
<evidence type="ECO:0000313" key="2">
    <source>
        <dbReference type="EMBL" id="AFV81265.1"/>
    </source>
</evidence>
<dbReference type="KEGG" id="vg:14181764"/>